<name>A0A834T0A3_9FABA</name>
<organism evidence="2 3">
    <name type="scientific">Senna tora</name>
    <dbReference type="NCBI Taxonomy" id="362788"/>
    <lineage>
        <taxon>Eukaryota</taxon>
        <taxon>Viridiplantae</taxon>
        <taxon>Streptophyta</taxon>
        <taxon>Embryophyta</taxon>
        <taxon>Tracheophyta</taxon>
        <taxon>Spermatophyta</taxon>
        <taxon>Magnoliopsida</taxon>
        <taxon>eudicotyledons</taxon>
        <taxon>Gunneridae</taxon>
        <taxon>Pentapetalae</taxon>
        <taxon>rosids</taxon>
        <taxon>fabids</taxon>
        <taxon>Fabales</taxon>
        <taxon>Fabaceae</taxon>
        <taxon>Caesalpinioideae</taxon>
        <taxon>Cassia clade</taxon>
        <taxon>Senna</taxon>
    </lineage>
</organism>
<dbReference type="Proteomes" id="UP000634136">
    <property type="component" value="Unassembled WGS sequence"/>
</dbReference>
<dbReference type="GO" id="GO:0003964">
    <property type="term" value="F:RNA-directed DNA polymerase activity"/>
    <property type="evidence" value="ECO:0007669"/>
    <property type="project" value="UniProtKB-KW"/>
</dbReference>
<comment type="caution">
    <text evidence="2">The sequence shown here is derived from an EMBL/GenBank/DDBJ whole genome shotgun (WGS) entry which is preliminary data.</text>
</comment>
<dbReference type="EMBL" id="JAAIUW010000010">
    <property type="protein sequence ID" value="KAF7812056.1"/>
    <property type="molecule type" value="Genomic_DNA"/>
</dbReference>
<evidence type="ECO:0000256" key="1">
    <source>
        <dbReference type="SAM" id="MobiDB-lite"/>
    </source>
</evidence>
<accession>A0A834T0A3</accession>
<reference evidence="2" key="1">
    <citation type="submission" date="2020-09" db="EMBL/GenBank/DDBJ databases">
        <title>Genome-Enabled Discovery of Anthraquinone Biosynthesis in Senna tora.</title>
        <authorList>
            <person name="Kang S.-H."/>
            <person name="Pandey R.P."/>
            <person name="Lee C.-M."/>
            <person name="Sim J.-S."/>
            <person name="Jeong J.-T."/>
            <person name="Choi B.-S."/>
            <person name="Jung M."/>
            <person name="Ginzburg D."/>
            <person name="Zhao K."/>
            <person name="Won S.Y."/>
            <person name="Oh T.-J."/>
            <person name="Yu Y."/>
            <person name="Kim N.-H."/>
            <person name="Lee O.R."/>
            <person name="Lee T.-H."/>
            <person name="Bashyal P."/>
            <person name="Kim T.-S."/>
            <person name="Lee W.-H."/>
            <person name="Kawkins C."/>
            <person name="Kim C.-K."/>
            <person name="Kim J.S."/>
            <person name="Ahn B.O."/>
            <person name="Rhee S.Y."/>
            <person name="Sohng J.K."/>
        </authorList>
    </citation>
    <scope>NUCLEOTIDE SEQUENCE</scope>
    <source>
        <tissue evidence="2">Leaf</tissue>
    </source>
</reference>
<evidence type="ECO:0000313" key="2">
    <source>
        <dbReference type="EMBL" id="KAF7812056.1"/>
    </source>
</evidence>
<sequence length="783" mass="87863">MVFEVNKATTTSSLETLQKEKAVENCSLGKKSQSQPSILLTSETSNMPEQVKLHINVAQFGKNLGVEVNQTHIYMDASEEAPLIAQDIYLEGKIGFDTIISDLNQNQRLNIESQNAETPPTPNHHRTSLEKFSAKNNSEKGNCSPRELCGKKQDAGDGAIVWPGKRSDSLSYAERHSQLQSLSLKCRPLQPSAITVSLPNACMEEPNDRANLPREVGSMLGLSHLRCSIPHDTMQRAEILDEDSKREQQAYPSDSSEYHKEGTKGELNNLLVGSVEQLGESQDGNMVSSGMPSKRSPPKQSLNTGVLVAKGCKRFRHYLATTRKRSLRVNYSKSSMWFSPNMPVESRDMPKNILGFNSVSKLSPYLGFLILPSNRSSDFKEIVKNIINKMDIWNSKHLSLGGRTTLITAVTTSISAYYMQCLYLPKKFISEIDKIHRNFLWGDWGNKRSLHLIGWDKVCKSKTEGRLGIVKTHERNLAFLSKLVWRVNKENDVWAQICKYHMGLRSKTASVISKGLEKGKRYFNLACCKIIHSGNNSSFWFDSWHPLGPIRNLIQGTLNANEANLIVATVLNNQQEENTFPISFYVTDQITQGIDSILFKRNSGLEDVLTWKANLNGNLSLKSAYKLVLIDKNKEDLTVSNSVNVRKTNSFNIEMCWNPPPEEWFKLNIDEYFMEKPGVMAATGVIRNQLGHWVSGFSKFIGPGNSLTSEIWGCSYFNSAITGLSMYIARGIVGADLLARTAVRTRTPFVIHHTVPDELFLVFWADLSGITYVRNCRGTFEPG</sequence>
<dbReference type="PANTHER" id="PTHR33116:SF78">
    <property type="entry name" value="OS12G0587133 PROTEIN"/>
    <property type="match status" value="1"/>
</dbReference>
<keyword evidence="2" id="KW-0808">Transferase</keyword>
<keyword evidence="3" id="KW-1185">Reference proteome</keyword>
<dbReference type="AlphaFoldDB" id="A0A834T0A3"/>
<gene>
    <name evidence="2" type="ORF">G2W53_033032</name>
</gene>
<feature type="region of interest" description="Disordered" evidence="1">
    <location>
        <begin position="242"/>
        <end position="262"/>
    </location>
</feature>
<dbReference type="OrthoDB" id="689430at2759"/>
<evidence type="ECO:0000313" key="3">
    <source>
        <dbReference type="Proteomes" id="UP000634136"/>
    </source>
</evidence>
<keyword evidence="2" id="KW-0548">Nucleotidyltransferase</keyword>
<feature type="region of interest" description="Disordered" evidence="1">
    <location>
        <begin position="113"/>
        <end position="150"/>
    </location>
</feature>
<keyword evidence="2" id="KW-0695">RNA-directed DNA polymerase</keyword>
<dbReference type="PANTHER" id="PTHR33116">
    <property type="entry name" value="REVERSE TRANSCRIPTASE ZINC-BINDING DOMAIN-CONTAINING PROTEIN-RELATED-RELATED"/>
    <property type="match status" value="1"/>
</dbReference>
<protein>
    <submittedName>
        <fullName evidence="2">Reverse transcriptase</fullName>
    </submittedName>
</protein>
<proteinExistence type="predicted"/>